<comment type="caution">
    <text evidence="1">The sequence shown here is derived from an EMBL/GenBank/DDBJ whole genome shotgun (WGS) entry which is preliminary data.</text>
</comment>
<dbReference type="EMBL" id="BSYR01000024">
    <property type="protein sequence ID" value="GMI91067.1"/>
    <property type="molecule type" value="Genomic_DNA"/>
</dbReference>
<accession>A0A9W7M5V0</accession>
<proteinExistence type="predicted"/>
<keyword evidence="2" id="KW-1185">Reference proteome</keyword>
<evidence type="ECO:0008006" key="3">
    <source>
        <dbReference type="Google" id="ProtNLM"/>
    </source>
</evidence>
<dbReference type="Proteomes" id="UP001165190">
    <property type="component" value="Unassembled WGS sequence"/>
</dbReference>
<dbReference type="PANTHER" id="PTHR33116:SF75">
    <property type="entry name" value="RIBONUCLEASE H PROTEIN"/>
    <property type="match status" value="1"/>
</dbReference>
<dbReference type="AlphaFoldDB" id="A0A9W7M5V0"/>
<gene>
    <name evidence="1" type="ORF">HRI_002776000</name>
</gene>
<sequence>MSLFKIPAGVADKLNSLCAHFIWGSNNAKAVHWFKWQDMAKPRNVGGLGLVDAKVKNQALLNKWVWRFGKEGNSLWRRVINAKYGYDESSLLPSTDVKSKQSWVWRNIEKPLQNVDDEFTKDIFFVLGDGNSINFWDDR</sequence>
<name>A0A9W7M5V0_HIBTR</name>
<evidence type="ECO:0000313" key="2">
    <source>
        <dbReference type="Proteomes" id="UP001165190"/>
    </source>
</evidence>
<dbReference type="OrthoDB" id="1002578at2759"/>
<reference evidence="1" key="1">
    <citation type="submission" date="2023-05" db="EMBL/GenBank/DDBJ databases">
        <title>Genome and transcriptome analyses reveal genes involved in the formation of fine ridges on petal epidermal cells in Hibiscus trionum.</title>
        <authorList>
            <person name="Koshimizu S."/>
            <person name="Masuda S."/>
            <person name="Ishii T."/>
            <person name="Shirasu K."/>
            <person name="Hoshino A."/>
            <person name="Arita M."/>
        </authorList>
    </citation>
    <scope>NUCLEOTIDE SEQUENCE</scope>
    <source>
        <strain evidence="1">Hamamatsu line</strain>
    </source>
</reference>
<dbReference type="PANTHER" id="PTHR33116">
    <property type="entry name" value="REVERSE TRANSCRIPTASE ZINC-BINDING DOMAIN-CONTAINING PROTEIN-RELATED-RELATED"/>
    <property type="match status" value="1"/>
</dbReference>
<protein>
    <recommendedName>
        <fullName evidence="3">Reverse transcriptase zinc-binding domain-containing protein</fullName>
    </recommendedName>
</protein>
<evidence type="ECO:0000313" key="1">
    <source>
        <dbReference type="EMBL" id="GMI91067.1"/>
    </source>
</evidence>
<organism evidence="1 2">
    <name type="scientific">Hibiscus trionum</name>
    <name type="common">Flower of an hour</name>
    <dbReference type="NCBI Taxonomy" id="183268"/>
    <lineage>
        <taxon>Eukaryota</taxon>
        <taxon>Viridiplantae</taxon>
        <taxon>Streptophyta</taxon>
        <taxon>Embryophyta</taxon>
        <taxon>Tracheophyta</taxon>
        <taxon>Spermatophyta</taxon>
        <taxon>Magnoliopsida</taxon>
        <taxon>eudicotyledons</taxon>
        <taxon>Gunneridae</taxon>
        <taxon>Pentapetalae</taxon>
        <taxon>rosids</taxon>
        <taxon>malvids</taxon>
        <taxon>Malvales</taxon>
        <taxon>Malvaceae</taxon>
        <taxon>Malvoideae</taxon>
        <taxon>Hibiscus</taxon>
    </lineage>
</organism>